<dbReference type="eggNOG" id="COG3640">
    <property type="taxonomic scope" value="Bacteria"/>
</dbReference>
<dbReference type="PANTHER" id="PTHR43384">
    <property type="entry name" value="SEPTUM SITE-DETERMINING PROTEIN MIND HOMOLOG, CHLOROPLASTIC-RELATED"/>
    <property type="match status" value="1"/>
</dbReference>
<dbReference type="InterPro" id="IPR050625">
    <property type="entry name" value="ParA/MinD_ATPase"/>
</dbReference>
<organism evidence="2 3">
    <name type="scientific">Thermoanaerobacter kivui</name>
    <name type="common">Acetogenium kivui</name>
    <dbReference type="NCBI Taxonomy" id="2325"/>
    <lineage>
        <taxon>Bacteria</taxon>
        <taxon>Bacillati</taxon>
        <taxon>Bacillota</taxon>
        <taxon>Clostridia</taxon>
        <taxon>Thermoanaerobacterales</taxon>
        <taxon>Thermoanaerobacteraceae</taxon>
        <taxon>Thermoanaerobacter</taxon>
    </lineage>
</organism>
<dbReference type="Gene3D" id="3.40.50.300">
    <property type="entry name" value="P-loop containing nucleotide triphosphate hydrolases"/>
    <property type="match status" value="1"/>
</dbReference>
<dbReference type="InterPro" id="IPR002586">
    <property type="entry name" value="CobQ/CobB/MinD/ParA_Nub-bd_dom"/>
</dbReference>
<dbReference type="HOGENOM" id="CLU_082962_1_0_9"/>
<dbReference type="STRING" id="2325.TKV_c10360"/>
<dbReference type="KEGG" id="tki:TKV_c10360"/>
<name>A0A097AQX1_THEKI</name>
<dbReference type="GO" id="GO:0016887">
    <property type="term" value="F:ATP hydrolysis activity"/>
    <property type="evidence" value="ECO:0007669"/>
    <property type="project" value="TreeGrafter"/>
</dbReference>
<dbReference type="PANTHER" id="PTHR43384:SF3">
    <property type="entry name" value="AAA+ ATPASE DOMAIN-CONTAINING PROTEIN"/>
    <property type="match status" value="1"/>
</dbReference>
<dbReference type="Proteomes" id="UP000029669">
    <property type="component" value="Chromosome"/>
</dbReference>
<dbReference type="SUPFAM" id="SSF52540">
    <property type="entry name" value="P-loop containing nucleoside triphosphate hydrolases"/>
    <property type="match status" value="1"/>
</dbReference>
<dbReference type="OrthoDB" id="7346657at2"/>
<keyword evidence="3" id="KW-1185">Reference proteome</keyword>
<dbReference type="GO" id="GO:0009898">
    <property type="term" value="C:cytoplasmic side of plasma membrane"/>
    <property type="evidence" value="ECO:0007669"/>
    <property type="project" value="TreeGrafter"/>
</dbReference>
<dbReference type="InterPro" id="IPR027417">
    <property type="entry name" value="P-loop_NTPase"/>
</dbReference>
<dbReference type="RefSeq" id="WP_049685004.1">
    <property type="nucleotide sequence ID" value="NZ_CP009170.1"/>
</dbReference>
<gene>
    <name evidence="2" type="ORF">TKV_c10360</name>
</gene>
<sequence length="256" mass="27726">MPKIVISGRGGCGKSTLVTLLAQRLGEEGKVLVVDADESNLGLSAMFGVEPPEKTLMDYLGGKPVVGKKLRAMIKSDGNEKVELFAEKMNLDSLPMECVRRKGPIVLLRIGKIEHSMEGCACPMGAVARNFLNYLTIEERQWVLVDTEAGIEHFGRGVIEGVDAILMVVDPSYEAILLAEKAARLSQEVKKDFGVVLNKVDEKTEPILKEKLAEKGVVIKGVLPYSADIAQANLLGGALKLGTVREELDRIVSGIK</sequence>
<dbReference type="GO" id="GO:0051782">
    <property type="term" value="P:negative regulation of cell division"/>
    <property type="evidence" value="ECO:0007669"/>
    <property type="project" value="TreeGrafter"/>
</dbReference>
<reference evidence="3" key="1">
    <citation type="journal article" date="2015" name="Genome Announc.">
        <title>Whole-Genome Sequences of 80 Environmental and Clinical Isolates of Burkholderia pseudomallei.</title>
        <authorList>
            <person name="Johnson S.L."/>
            <person name="Baker A.L."/>
            <person name="Chain P.S."/>
            <person name="Currie B.J."/>
            <person name="Daligault H.E."/>
            <person name="Davenport K.W."/>
            <person name="Davis C.B."/>
            <person name="Inglis T.J."/>
            <person name="Kaestli M."/>
            <person name="Koren S."/>
            <person name="Mayo M."/>
            <person name="Merritt A.J."/>
            <person name="Price E.P."/>
            <person name="Sarovich D.S."/>
            <person name="Warner J."/>
            <person name="Rosovitz M.J."/>
        </authorList>
    </citation>
    <scope>NUCLEOTIDE SEQUENCE [LARGE SCALE GENOMIC DNA]</scope>
    <source>
        <strain evidence="3">DSM 2030</strain>
    </source>
</reference>
<evidence type="ECO:0000313" key="2">
    <source>
        <dbReference type="EMBL" id="AIS52212.1"/>
    </source>
</evidence>
<accession>A0A097AQX1</accession>
<dbReference type="PIRSF" id="PIRSF005647">
    <property type="entry name" value="CooC"/>
    <property type="match status" value="1"/>
</dbReference>
<protein>
    <submittedName>
        <fullName evidence="2">CO dehydrogenase maturation factor</fullName>
    </submittedName>
</protein>
<proteinExistence type="predicted"/>
<dbReference type="InterPro" id="IPR014433">
    <property type="entry name" value="CooC"/>
</dbReference>
<evidence type="ECO:0000313" key="3">
    <source>
        <dbReference type="Proteomes" id="UP000029669"/>
    </source>
</evidence>
<dbReference type="Pfam" id="PF01656">
    <property type="entry name" value="CbiA"/>
    <property type="match status" value="1"/>
</dbReference>
<dbReference type="GO" id="GO:0005524">
    <property type="term" value="F:ATP binding"/>
    <property type="evidence" value="ECO:0007669"/>
    <property type="project" value="TreeGrafter"/>
</dbReference>
<dbReference type="AlphaFoldDB" id="A0A097AQX1"/>
<dbReference type="EMBL" id="CP009170">
    <property type="protein sequence ID" value="AIS52212.1"/>
    <property type="molecule type" value="Genomic_DNA"/>
</dbReference>
<feature type="domain" description="CobQ/CobB/MinD/ParA nucleotide binding" evidence="1">
    <location>
        <begin position="4"/>
        <end position="232"/>
    </location>
</feature>
<evidence type="ECO:0000259" key="1">
    <source>
        <dbReference type="Pfam" id="PF01656"/>
    </source>
</evidence>
<dbReference type="GO" id="GO:0005829">
    <property type="term" value="C:cytosol"/>
    <property type="evidence" value="ECO:0007669"/>
    <property type="project" value="TreeGrafter"/>
</dbReference>